<evidence type="ECO:0000259" key="2">
    <source>
        <dbReference type="Pfam" id="PF06057"/>
    </source>
</evidence>
<sequence length="464" mass="49675">MKTSLRWLLTLCLLLVVGAPVHAQEQISHGRFKNVTLYRPQGEARQFVMLLSGDDGWMRGVDRMAQLLAAEGAMVAGISTPRLFSNLEADGGSCVFPDGDLENLSHYIQGYARLSTYHTPILVGYSSGATLAYAMIAQAPKGTFAGAISLGFCTDLELEKPLCRGEGVHFSPRPGGESVDLIPTKKLLAPWIALHGASDQVCDTSAAQRFAAQIPDAQFVLLPGMGHDYTSAPRWQAQFVDAYTKIATSSTISMPPPPASLADLPLVEVPAQKNAPWFAVMLSGDGGWAGLDKNVAAALAEKGVPVVGLDSLRYFWKARTPQGVAMDVDRVLRYYAAHWKKPQALLIGYSQGADVLPFAVNRLPAASRSLVAHTVLLGLGENASFEFHLGNWLGAQRDALPIRPEATKLTAAATLCLYGTDDADSLCPKLPATSVTAQGLSGGHHFDGAYDKLAELILHRVTAQ</sequence>
<comment type="caution">
    <text evidence="3">The sequence shown here is derived from an EMBL/GenBank/DDBJ whole genome shotgun (WGS) entry which is preliminary data.</text>
</comment>
<dbReference type="EMBL" id="JACHHZ010000004">
    <property type="protein sequence ID" value="MBB6094866.1"/>
    <property type="molecule type" value="Genomic_DNA"/>
</dbReference>
<dbReference type="SUPFAM" id="SSF53474">
    <property type="entry name" value="alpha/beta-Hydrolases"/>
    <property type="match status" value="2"/>
</dbReference>
<protein>
    <submittedName>
        <fullName evidence="3">Type IV secretory pathway VirJ component</fullName>
    </submittedName>
</protein>
<dbReference type="Proteomes" id="UP000588068">
    <property type="component" value="Unassembled WGS sequence"/>
</dbReference>
<feature type="domain" description="Bacterial virulence" evidence="2">
    <location>
        <begin position="47"/>
        <end position="138"/>
    </location>
</feature>
<dbReference type="InterPro" id="IPR010333">
    <property type="entry name" value="VirJ"/>
</dbReference>
<organism evidence="3 4">
    <name type="scientific">Povalibacter uvarum</name>
    <dbReference type="NCBI Taxonomy" id="732238"/>
    <lineage>
        <taxon>Bacteria</taxon>
        <taxon>Pseudomonadati</taxon>
        <taxon>Pseudomonadota</taxon>
        <taxon>Gammaproteobacteria</taxon>
        <taxon>Steroidobacterales</taxon>
        <taxon>Steroidobacteraceae</taxon>
        <taxon>Povalibacter</taxon>
    </lineage>
</organism>
<dbReference type="AlphaFoldDB" id="A0A841HPS1"/>
<keyword evidence="4" id="KW-1185">Reference proteome</keyword>
<accession>A0A841HPS1</accession>
<evidence type="ECO:0000256" key="1">
    <source>
        <dbReference type="SAM" id="SignalP"/>
    </source>
</evidence>
<dbReference type="Pfam" id="PF06057">
    <property type="entry name" value="VirJ"/>
    <property type="match status" value="2"/>
</dbReference>
<evidence type="ECO:0000313" key="3">
    <source>
        <dbReference type="EMBL" id="MBB6094866.1"/>
    </source>
</evidence>
<keyword evidence="1" id="KW-0732">Signal</keyword>
<gene>
    <name evidence="3" type="ORF">HNQ60_003753</name>
</gene>
<dbReference type="PIRSF" id="PIRSF029063">
    <property type="entry name" value="IV_sec_VirJ"/>
    <property type="match status" value="1"/>
</dbReference>
<feature type="chain" id="PRO_5033009519" evidence="1">
    <location>
        <begin position="24"/>
        <end position="464"/>
    </location>
</feature>
<dbReference type="InterPro" id="IPR029058">
    <property type="entry name" value="AB_hydrolase_fold"/>
</dbReference>
<feature type="signal peptide" evidence="1">
    <location>
        <begin position="1"/>
        <end position="23"/>
    </location>
</feature>
<feature type="domain" description="Bacterial virulence" evidence="2">
    <location>
        <begin position="278"/>
        <end position="462"/>
    </location>
</feature>
<reference evidence="3 4" key="1">
    <citation type="submission" date="2020-08" db="EMBL/GenBank/DDBJ databases">
        <title>Genomic Encyclopedia of Type Strains, Phase IV (KMG-IV): sequencing the most valuable type-strain genomes for metagenomic binning, comparative biology and taxonomic classification.</title>
        <authorList>
            <person name="Goeker M."/>
        </authorList>
    </citation>
    <scope>NUCLEOTIDE SEQUENCE [LARGE SCALE GENOMIC DNA]</scope>
    <source>
        <strain evidence="3 4">DSM 26723</strain>
    </source>
</reference>
<name>A0A841HPS1_9GAMM</name>
<dbReference type="Gene3D" id="3.40.50.1820">
    <property type="entry name" value="alpha/beta hydrolase"/>
    <property type="match status" value="2"/>
</dbReference>
<dbReference type="InterPro" id="IPR011225">
    <property type="entry name" value="IV_sec_VirJ"/>
</dbReference>
<proteinExistence type="predicted"/>
<evidence type="ECO:0000313" key="4">
    <source>
        <dbReference type="Proteomes" id="UP000588068"/>
    </source>
</evidence>